<comment type="similarity">
    <text evidence="1 12">Belongs to the helicase family. DnaB subfamily.</text>
</comment>
<evidence type="ECO:0000256" key="12">
    <source>
        <dbReference type="RuleBase" id="RU362085"/>
    </source>
</evidence>
<evidence type="ECO:0000313" key="15">
    <source>
        <dbReference type="Proteomes" id="UP000070058"/>
    </source>
</evidence>
<dbReference type="Proteomes" id="UP000070058">
    <property type="component" value="Unassembled WGS sequence"/>
</dbReference>
<accession>A0A139SK99</accession>
<keyword evidence="5 12" id="KW-0378">Hydrolase</keyword>
<keyword evidence="9" id="KW-0413">Isomerase</keyword>
<keyword evidence="8 12" id="KW-0238">DNA-binding</keyword>
<dbReference type="InterPro" id="IPR007692">
    <property type="entry name" value="DNA_helicase_DnaB"/>
</dbReference>
<evidence type="ECO:0000256" key="1">
    <source>
        <dbReference type="ARBA" id="ARBA00008428"/>
    </source>
</evidence>
<dbReference type="GO" id="GO:0043139">
    <property type="term" value="F:5'-3' DNA helicase activity"/>
    <property type="evidence" value="ECO:0007669"/>
    <property type="project" value="UniProtKB-EC"/>
</dbReference>
<keyword evidence="6 12" id="KW-0347">Helicase</keyword>
<dbReference type="GO" id="GO:0016887">
    <property type="term" value="F:ATP hydrolysis activity"/>
    <property type="evidence" value="ECO:0007669"/>
    <property type="project" value="RHEA"/>
</dbReference>
<evidence type="ECO:0000256" key="10">
    <source>
        <dbReference type="ARBA" id="ARBA00048954"/>
    </source>
</evidence>
<protein>
    <recommendedName>
        <fullName evidence="11 12">Replicative DNA helicase</fullName>
        <ecNumber evidence="11 12">5.6.2.3</ecNumber>
    </recommendedName>
</protein>
<feature type="domain" description="SF4 helicase" evidence="13">
    <location>
        <begin position="179"/>
        <end position="447"/>
    </location>
</feature>
<dbReference type="NCBIfam" id="TIGR00665">
    <property type="entry name" value="DnaB"/>
    <property type="match status" value="1"/>
</dbReference>
<dbReference type="AlphaFoldDB" id="A0A139SK99"/>
<evidence type="ECO:0000256" key="9">
    <source>
        <dbReference type="ARBA" id="ARBA00023235"/>
    </source>
</evidence>
<organism evidence="14 15">
    <name type="scientific">Cephaloticoccus primus</name>
    <dbReference type="NCBI Taxonomy" id="1548207"/>
    <lineage>
        <taxon>Bacteria</taxon>
        <taxon>Pseudomonadati</taxon>
        <taxon>Verrucomicrobiota</taxon>
        <taxon>Opitutia</taxon>
        <taxon>Opitutales</taxon>
        <taxon>Opitutaceae</taxon>
        <taxon>Cephaloticoccus</taxon>
    </lineage>
</organism>
<dbReference type="CDD" id="cd00984">
    <property type="entry name" value="DnaB_C"/>
    <property type="match status" value="1"/>
</dbReference>
<dbReference type="InterPro" id="IPR007694">
    <property type="entry name" value="DNA_helicase_DnaB-like_C"/>
</dbReference>
<dbReference type="SUPFAM" id="SSF48024">
    <property type="entry name" value="N-terminal domain of DnaB helicase"/>
    <property type="match status" value="1"/>
</dbReference>
<evidence type="ECO:0000256" key="8">
    <source>
        <dbReference type="ARBA" id="ARBA00023125"/>
    </source>
</evidence>
<keyword evidence="4 12" id="KW-0547">Nucleotide-binding</keyword>
<evidence type="ECO:0000256" key="2">
    <source>
        <dbReference type="ARBA" id="ARBA00022515"/>
    </source>
</evidence>
<proteinExistence type="inferred from homology"/>
<name>A0A139SK99_9BACT</name>
<dbReference type="STRING" id="1548207.AXK11_07475"/>
<dbReference type="Pfam" id="PF03796">
    <property type="entry name" value="DnaB_C"/>
    <property type="match status" value="1"/>
</dbReference>
<dbReference type="InterPro" id="IPR016136">
    <property type="entry name" value="DNA_helicase_N/primase_C"/>
</dbReference>
<evidence type="ECO:0000256" key="7">
    <source>
        <dbReference type="ARBA" id="ARBA00022840"/>
    </source>
</evidence>
<evidence type="ECO:0000256" key="11">
    <source>
        <dbReference type="NCBIfam" id="TIGR00665"/>
    </source>
</evidence>
<dbReference type="Gene3D" id="1.10.860.10">
    <property type="entry name" value="DNAb Helicase, Chain A"/>
    <property type="match status" value="1"/>
</dbReference>
<dbReference type="Pfam" id="PF00772">
    <property type="entry name" value="DnaB"/>
    <property type="match status" value="1"/>
</dbReference>
<sequence>MPPLGRTLPHSPEAEQYVLACCLIDGSDTIARCLESKLTAAAFYETRNRLIYSKLCEIYQRQSTVDIAVLAEELRLARELEEIGGPAYLAEVSNSIPTTAQAQYFIDRVKEQHLLRELIKAATGAVEQCFNFGGGLESFIDKIEQEIFSVTQDRISDAAKPIGGPMKEAMLVLHKMMEKKGELTGVSSGFKDLDALMYGFQRQEMIILAARPSMGKTSLALNFAEAAAMPKRGEPTATLIFSLEMSAAQLALRLLCSRSRVNMKLLREGLIPKHDGAQQRLLDAADEFTKSPLFIDDSSHLSIMELRAKARRVHARTKLGFIIVDYLQLLSPTDAQVPREQQVAEASRGLKALAKELDVPVLVLSQLNRSSEKENRVPKLADLRESGSIEQDADVVLMLARPKDADEKFQVAADSAELIVAKQRNGPVGELKLTFLRDITRFENHTP</sequence>
<keyword evidence="3 12" id="KW-0235">DNA replication</keyword>
<comment type="caution">
    <text evidence="14">The sequence shown here is derived from an EMBL/GenBank/DDBJ whole genome shotgun (WGS) entry which is preliminary data.</text>
</comment>
<evidence type="ECO:0000256" key="4">
    <source>
        <dbReference type="ARBA" id="ARBA00022741"/>
    </source>
</evidence>
<keyword evidence="2 12" id="KW-0639">Primosome</keyword>
<dbReference type="PROSITE" id="PS51199">
    <property type="entry name" value="SF4_HELICASE"/>
    <property type="match status" value="1"/>
</dbReference>
<dbReference type="InterPro" id="IPR036185">
    <property type="entry name" value="DNA_heli_DnaB-like_N_sf"/>
</dbReference>
<dbReference type="InterPro" id="IPR007693">
    <property type="entry name" value="DNA_helicase_DnaB-like_N"/>
</dbReference>
<evidence type="ECO:0000256" key="3">
    <source>
        <dbReference type="ARBA" id="ARBA00022705"/>
    </source>
</evidence>
<gene>
    <name evidence="14" type="ORF">AXK11_07475</name>
</gene>
<dbReference type="GO" id="GO:0005524">
    <property type="term" value="F:ATP binding"/>
    <property type="evidence" value="ECO:0007669"/>
    <property type="project" value="UniProtKB-UniRule"/>
</dbReference>
<reference evidence="15" key="1">
    <citation type="submission" date="2016-02" db="EMBL/GenBank/DDBJ databases">
        <authorList>
            <person name="Sanders J.G."/>
            <person name="Lin J.Y."/>
            <person name="Wertz J.T."/>
            <person name="Russell J.A."/>
            <person name="Moreau C.S."/>
            <person name="Powell S."/>
        </authorList>
    </citation>
    <scope>NUCLEOTIDE SEQUENCE [LARGE SCALE GENOMIC DNA]</scope>
    <source>
        <strain evidence="15">CAG34</strain>
    </source>
</reference>
<evidence type="ECO:0000259" key="13">
    <source>
        <dbReference type="PROSITE" id="PS51199"/>
    </source>
</evidence>
<dbReference type="PANTHER" id="PTHR30153:SF2">
    <property type="entry name" value="REPLICATIVE DNA HELICASE"/>
    <property type="match status" value="1"/>
</dbReference>
<evidence type="ECO:0000256" key="6">
    <source>
        <dbReference type="ARBA" id="ARBA00022806"/>
    </source>
</evidence>
<evidence type="ECO:0000313" key="14">
    <source>
        <dbReference type="EMBL" id="KXU35009.1"/>
    </source>
</evidence>
<evidence type="ECO:0000256" key="5">
    <source>
        <dbReference type="ARBA" id="ARBA00022801"/>
    </source>
</evidence>
<dbReference type="InterPro" id="IPR027417">
    <property type="entry name" value="P-loop_NTPase"/>
</dbReference>
<dbReference type="EC" id="5.6.2.3" evidence="11 12"/>
<dbReference type="GO" id="GO:0003677">
    <property type="term" value="F:DNA binding"/>
    <property type="evidence" value="ECO:0007669"/>
    <property type="project" value="UniProtKB-UniRule"/>
</dbReference>
<dbReference type="GO" id="GO:0006269">
    <property type="term" value="P:DNA replication, synthesis of primer"/>
    <property type="evidence" value="ECO:0007669"/>
    <property type="project" value="UniProtKB-UniRule"/>
</dbReference>
<keyword evidence="7 12" id="KW-0067">ATP-binding</keyword>
<dbReference type="PANTHER" id="PTHR30153">
    <property type="entry name" value="REPLICATIVE DNA HELICASE DNAB"/>
    <property type="match status" value="1"/>
</dbReference>
<keyword evidence="15" id="KW-1185">Reference proteome</keyword>
<dbReference type="EMBL" id="LSZQ01000053">
    <property type="protein sequence ID" value="KXU35009.1"/>
    <property type="molecule type" value="Genomic_DNA"/>
</dbReference>
<comment type="catalytic activity">
    <reaction evidence="10 12">
        <text>ATP + H2O = ADP + phosphate + H(+)</text>
        <dbReference type="Rhea" id="RHEA:13065"/>
        <dbReference type="ChEBI" id="CHEBI:15377"/>
        <dbReference type="ChEBI" id="CHEBI:15378"/>
        <dbReference type="ChEBI" id="CHEBI:30616"/>
        <dbReference type="ChEBI" id="CHEBI:43474"/>
        <dbReference type="ChEBI" id="CHEBI:456216"/>
        <dbReference type="EC" id="5.6.2.3"/>
    </reaction>
</comment>
<dbReference type="Gene3D" id="3.40.50.300">
    <property type="entry name" value="P-loop containing nucleotide triphosphate hydrolases"/>
    <property type="match status" value="1"/>
</dbReference>
<dbReference type="GO" id="GO:1990077">
    <property type="term" value="C:primosome complex"/>
    <property type="evidence" value="ECO:0007669"/>
    <property type="project" value="UniProtKB-UniRule"/>
</dbReference>
<comment type="function">
    <text evidence="12">The main replicative DNA helicase, it participates in initiation and elongation during chromosome replication. Travels ahead of the DNA replisome, separating dsDNA into templates for DNA synthesis. A processive ATP-dependent 5'-3' DNA helicase it has DNA-dependent ATPase activity.</text>
</comment>
<dbReference type="SUPFAM" id="SSF52540">
    <property type="entry name" value="P-loop containing nucleoside triphosphate hydrolases"/>
    <property type="match status" value="1"/>
</dbReference>
<dbReference type="GO" id="GO:0005829">
    <property type="term" value="C:cytosol"/>
    <property type="evidence" value="ECO:0007669"/>
    <property type="project" value="TreeGrafter"/>
</dbReference>